<protein>
    <recommendedName>
        <fullName evidence="1">Methyltransferase type 11 domain-containing protein</fullName>
    </recommendedName>
</protein>
<evidence type="ECO:0000259" key="1">
    <source>
        <dbReference type="Pfam" id="PF08241"/>
    </source>
</evidence>
<sequence length="352" mass="39997">MPYVMGIDHKYIVMGSLVCTTGVAIFSTYKWLRERRRRNKSSVYESQKLLNEYLVFHYGAKEEVLKYDFGPKDSLDFPKRCADMCLKHTKGFGKTKTLNRALDIGCAVGRSSFELAREFQEVIGIDYSQSFVDACEHMRDLGEKVYFIQEEGDLVTPLIAKVSDGIERGRCTFEQGDACDLRHDLGSFGCVLAANLICRLHAPYNFLRRLSDLVAPGGILIITSPYTWLEEFTDKETWLGGYKKDGQAVTGFATLKKELGPSFSLLESCDMPFFIRETARKNQWTVAHCTETWLGGYKKDGQAVTGFATLKKELGPSFSLLESCDMPFFIRETARKNQWTVAHCTVWSRKMN</sequence>
<dbReference type="InterPro" id="IPR029063">
    <property type="entry name" value="SAM-dependent_MTases_sf"/>
</dbReference>
<dbReference type="AlphaFoldDB" id="K1PB87"/>
<dbReference type="Pfam" id="PF08241">
    <property type="entry name" value="Methyltransf_11"/>
    <property type="match status" value="1"/>
</dbReference>
<dbReference type="EMBL" id="JH817277">
    <property type="protein sequence ID" value="EKC21052.1"/>
    <property type="molecule type" value="Genomic_DNA"/>
</dbReference>
<feature type="domain" description="Methyltransferase type 11" evidence="1">
    <location>
        <begin position="102"/>
        <end position="222"/>
    </location>
</feature>
<dbReference type="GO" id="GO:0008757">
    <property type="term" value="F:S-adenosylmethionine-dependent methyltransferase activity"/>
    <property type="evidence" value="ECO:0007669"/>
    <property type="project" value="InterPro"/>
</dbReference>
<reference evidence="2" key="1">
    <citation type="journal article" date="2012" name="Nature">
        <title>The oyster genome reveals stress adaptation and complexity of shell formation.</title>
        <authorList>
            <person name="Zhang G."/>
            <person name="Fang X."/>
            <person name="Guo X."/>
            <person name="Li L."/>
            <person name="Luo R."/>
            <person name="Xu F."/>
            <person name="Yang P."/>
            <person name="Zhang L."/>
            <person name="Wang X."/>
            <person name="Qi H."/>
            <person name="Xiong Z."/>
            <person name="Que H."/>
            <person name="Xie Y."/>
            <person name="Holland P.W."/>
            <person name="Paps J."/>
            <person name="Zhu Y."/>
            <person name="Wu F."/>
            <person name="Chen Y."/>
            <person name="Wang J."/>
            <person name="Peng C."/>
            <person name="Meng J."/>
            <person name="Yang L."/>
            <person name="Liu J."/>
            <person name="Wen B."/>
            <person name="Zhang N."/>
            <person name="Huang Z."/>
            <person name="Zhu Q."/>
            <person name="Feng Y."/>
            <person name="Mount A."/>
            <person name="Hedgecock D."/>
            <person name="Xu Z."/>
            <person name="Liu Y."/>
            <person name="Domazet-Loso T."/>
            <person name="Du Y."/>
            <person name="Sun X."/>
            <person name="Zhang S."/>
            <person name="Liu B."/>
            <person name="Cheng P."/>
            <person name="Jiang X."/>
            <person name="Li J."/>
            <person name="Fan D."/>
            <person name="Wang W."/>
            <person name="Fu W."/>
            <person name="Wang T."/>
            <person name="Wang B."/>
            <person name="Zhang J."/>
            <person name="Peng Z."/>
            <person name="Li Y."/>
            <person name="Li N."/>
            <person name="Wang J."/>
            <person name="Chen M."/>
            <person name="He Y."/>
            <person name="Tan F."/>
            <person name="Song X."/>
            <person name="Zheng Q."/>
            <person name="Huang R."/>
            <person name="Yang H."/>
            <person name="Du X."/>
            <person name="Chen L."/>
            <person name="Yang M."/>
            <person name="Gaffney P.M."/>
            <person name="Wang S."/>
            <person name="Luo L."/>
            <person name="She Z."/>
            <person name="Ming Y."/>
            <person name="Huang W."/>
            <person name="Zhang S."/>
            <person name="Huang B."/>
            <person name="Zhang Y."/>
            <person name="Qu T."/>
            <person name="Ni P."/>
            <person name="Miao G."/>
            <person name="Wang J."/>
            <person name="Wang Q."/>
            <person name="Steinberg C.E."/>
            <person name="Wang H."/>
            <person name="Li N."/>
            <person name="Qian L."/>
            <person name="Zhang G."/>
            <person name="Li Y."/>
            <person name="Yang H."/>
            <person name="Liu X."/>
            <person name="Wang J."/>
            <person name="Yin Y."/>
            <person name="Wang J."/>
        </authorList>
    </citation>
    <scope>NUCLEOTIDE SEQUENCE [LARGE SCALE GENOMIC DNA]</scope>
    <source>
        <strain evidence="2">05x7-T-G4-1.051#20</strain>
    </source>
</reference>
<dbReference type="PANTHER" id="PTHR45445">
    <property type="match status" value="1"/>
</dbReference>
<dbReference type="SUPFAM" id="SSF53335">
    <property type="entry name" value="S-adenosyl-L-methionine-dependent methyltransferases"/>
    <property type="match status" value="1"/>
</dbReference>
<proteinExistence type="predicted"/>
<dbReference type="PANTHER" id="PTHR45445:SF2">
    <property type="entry name" value="METHYLTRANSFERASE TYPE 11 DOMAIN-CONTAINING PROTEIN"/>
    <property type="match status" value="1"/>
</dbReference>
<dbReference type="InterPro" id="IPR027625">
    <property type="entry name" value="OvoA_Cterm"/>
</dbReference>
<gene>
    <name evidence="2" type="ORF">CGI_10004678</name>
</gene>
<organism evidence="2">
    <name type="scientific">Magallana gigas</name>
    <name type="common">Pacific oyster</name>
    <name type="synonym">Crassostrea gigas</name>
    <dbReference type="NCBI Taxonomy" id="29159"/>
    <lineage>
        <taxon>Eukaryota</taxon>
        <taxon>Metazoa</taxon>
        <taxon>Spiralia</taxon>
        <taxon>Lophotrochozoa</taxon>
        <taxon>Mollusca</taxon>
        <taxon>Bivalvia</taxon>
        <taxon>Autobranchia</taxon>
        <taxon>Pteriomorphia</taxon>
        <taxon>Ostreida</taxon>
        <taxon>Ostreoidea</taxon>
        <taxon>Ostreidae</taxon>
        <taxon>Magallana</taxon>
    </lineage>
</organism>
<dbReference type="InParanoid" id="K1PB87"/>
<dbReference type="CDD" id="cd02440">
    <property type="entry name" value="AdoMet_MTases"/>
    <property type="match status" value="1"/>
</dbReference>
<dbReference type="Gene3D" id="3.40.50.150">
    <property type="entry name" value="Vaccinia Virus protein VP39"/>
    <property type="match status" value="1"/>
</dbReference>
<accession>K1PB87</accession>
<dbReference type="HOGENOM" id="CLU_057403_0_0_1"/>
<name>K1PB87_MAGGI</name>
<evidence type="ECO:0000313" key="2">
    <source>
        <dbReference type="EMBL" id="EKC21052.1"/>
    </source>
</evidence>
<dbReference type="NCBIfam" id="TIGR04345">
    <property type="entry name" value="ovoA_Cterm"/>
    <property type="match status" value="1"/>
</dbReference>
<dbReference type="InterPro" id="IPR013216">
    <property type="entry name" value="Methyltransf_11"/>
</dbReference>